<dbReference type="AlphaFoldDB" id="A0A9Q0S0W9"/>
<gene>
    <name evidence="1" type="ORF">Bhyg_12982</name>
</gene>
<name>A0A9Q0S0W9_9DIPT</name>
<dbReference type="Proteomes" id="UP001151699">
    <property type="component" value="Chromosome X"/>
</dbReference>
<protein>
    <submittedName>
        <fullName evidence="1">Uncharacterized protein</fullName>
    </submittedName>
</protein>
<evidence type="ECO:0000313" key="1">
    <source>
        <dbReference type="EMBL" id="KAJ6640232.1"/>
    </source>
</evidence>
<accession>A0A9Q0S0W9</accession>
<evidence type="ECO:0000313" key="2">
    <source>
        <dbReference type="Proteomes" id="UP001151699"/>
    </source>
</evidence>
<sequence length="54" mass="6491">MNEMEQPVNIADDLYENQEKELRFAVYNVMRQMIENSRRNNQNNAEISEKITTK</sequence>
<dbReference type="EMBL" id="WJQU01000003">
    <property type="protein sequence ID" value="KAJ6640232.1"/>
    <property type="molecule type" value="Genomic_DNA"/>
</dbReference>
<keyword evidence="2" id="KW-1185">Reference proteome</keyword>
<organism evidence="1 2">
    <name type="scientific">Pseudolycoriella hygida</name>
    <dbReference type="NCBI Taxonomy" id="35572"/>
    <lineage>
        <taxon>Eukaryota</taxon>
        <taxon>Metazoa</taxon>
        <taxon>Ecdysozoa</taxon>
        <taxon>Arthropoda</taxon>
        <taxon>Hexapoda</taxon>
        <taxon>Insecta</taxon>
        <taxon>Pterygota</taxon>
        <taxon>Neoptera</taxon>
        <taxon>Endopterygota</taxon>
        <taxon>Diptera</taxon>
        <taxon>Nematocera</taxon>
        <taxon>Sciaroidea</taxon>
        <taxon>Sciaridae</taxon>
        <taxon>Pseudolycoriella</taxon>
    </lineage>
</organism>
<reference evidence="1" key="1">
    <citation type="submission" date="2022-07" db="EMBL/GenBank/DDBJ databases">
        <authorList>
            <person name="Trinca V."/>
            <person name="Uliana J.V.C."/>
            <person name="Torres T.T."/>
            <person name="Ward R.J."/>
            <person name="Monesi N."/>
        </authorList>
    </citation>
    <scope>NUCLEOTIDE SEQUENCE</scope>
    <source>
        <strain evidence="1">HSMRA1968</strain>
        <tissue evidence="1">Whole embryos</tissue>
    </source>
</reference>
<comment type="caution">
    <text evidence="1">The sequence shown here is derived from an EMBL/GenBank/DDBJ whole genome shotgun (WGS) entry which is preliminary data.</text>
</comment>
<proteinExistence type="predicted"/>